<dbReference type="PRINTS" id="PR00625">
    <property type="entry name" value="JDOMAIN"/>
</dbReference>
<dbReference type="InterPro" id="IPR001623">
    <property type="entry name" value="DnaJ_domain"/>
</dbReference>
<sequence>MDPYKILGVTPTSSTEEIKRAYKNILDEYSSNNSDFDSRPLAEEVLFEANMAYDVLVNGAIYQEIRTLIDNNNIPIAESKLNVLDLKNSAEWNYLKGFVYFKKGWFDMGVQHIVTANELDPSNDEYAKTLNTLKTRSHEIINYYKQNNPQGAPQNNMNACGGGNMGGAGGGMC</sequence>
<accession>A0A644YK81</accession>
<dbReference type="Pfam" id="PF00226">
    <property type="entry name" value="DnaJ"/>
    <property type="match status" value="1"/>
</dbReference>
<feature type="domain" description="J" evidence="1">
    <location>
        <begin position="2"/>
        <end position="73"/>
    </location>
</feature>
<dbReference type="EMBL" id="VSSQ01005414">
    <property type="protein sequence ID" value="MPM29062.1"/>
    <property type="molecule type" value="Genomic_DNA"/>
</dbReference>
<dbReference type="SMART" id="SM00271">
    <property type="entry name" value="DnaJ"/>
    <property type="match status" value="1"/>
</dbReference>
<gene>
    <name evidence="2" type="ORF">SDC9_75601</name>
</gene>
<dbReference type="Gene3D" id="1.10.287.110">
    <property type="entry name" value="DnaJ domain"/>
    <property type="match status" value="1"/>
</dbReference>
<evidence type="ECO:0000259" key="1">
    <source>
        <dbReference type="PROSITE" id="PS50076"/>
    </source>
</evidence>
<dbReference type="InterPro" id="IPR036869">
    <property type="entry name" value="J_dom_sf"/>
</dbReference>
<protein>
    <recommendedName>
        <fullName evidence="1">J domain-containing protein</fullName>
    </recommendedName>
</protein>
<evidence type="ECO:0000313" key="2">
    <source>
        <dbReference type="EMBL" id="MPM29062.1"/>
    </source>
</evidence>
<dbReference type="CDD" id="cd06257">
    <property type="entry name" value="DnaJ"/>
    <property type="match status" value="1"/>
</dbReference>
<comment type="caution">
    <text evidence="2">The sequence shown here is derived from an EMBL/GenBank/DDBJ whole genome shotgun (WGS) entry which is preliminary data.</text>
</comment>
<dbReference type="SUPFAM" id="SSF46565">
    <property type="entry name" value="Chaperone J-domain"/>
    <property type="match status" value="1"/>
</dbReference>
<dbReference type="AlphaFoldDB" id="A0A644YK81"/>
<dbReference type="PROSITE" id="PS50076">
    <property type="entry name" value="DNAJ_2"/>
    <property type="match status" value="1"/>
</dbReference>
<organism evidence="2">
    <name type="scientific">bioreactor metagenome</name>
    <dbReference type="NCBI Taxonomy" id="1076179"/>
    <lineage>
        <taxon>unclassified sequences</taxon>
        <taxon>metagenomes</taxon>
        <taxon>ecological metagenomes</taxon>
    </lineage>
</organism>
<reference evidence="2" key="1">
    <citation type="submission" date="2019-08" db="EMBL/GenBank/DDBJ databases">
        <authorList>
            <person name="Kucharzyk K."/>
            <person name="Murdoch R.W."/>
            <person name="Higgins S."/>
            <person name="Loffler F."/>
        </authorList>
    </citation>
    <scope>NUCLEOTIDE SEQUENCE</scope>
</reference>
<proteinExistence type="predicted"/>
<name>A0A644YK81_9ZZZZ</name>